<dbReference type="InterPro" id="IPR046450">
    <property type="entry name" value="PA_dom_sf"/>
</dbReference>
<evidence type="ECO:0000313" key="2">
    <source>
        <dbReference type="EMBL" id="MBL0684409.1"/>
    </source>
</evidence>
<dbReference type="EMBL" id="JAERQJ010000004">
    <property type="protein sequence ID" value="MBL0684409.1"/>
    <property type="molecule type" value="Genomic_DNA"/>
</dbReference>
<reference evidence="2" key="1">
    <citation type="submission" date="2021-01" db="EMBL/GenBank/DDBJ databases">
        <authorList>
            <person name="Zhong Y.L."/>
        </authorList>
    </citation>
    <scope>NUCLEOTIDE SEQUENCE</scope>
    <source>
        <strain evidence="2">KCTC 23302</strain>
    </source>
</reference>
<dbReference type="InterPro" id="IPR007484">
    <property type="entry name" value="Peptidase_M28"/>
</dbReference>
<protein>
    <submittedName>
        <fullName evidence="2">M28 family peptidase</fullName>
    </submittedName>
</protein>
<dbReference type="RefSeq" id="WP_201920531.1">
    <property type="nucleotide sequence ID" value="NZ_BAABAX010000003.1"/>
</dbReference>
<evidence type="ECO:0000259" key="1">
    <source>
        <dbReference type="Pfam" id="PF04389"/>
    </source>
</evidence>
<comment type="caution">
    <text evidence="2">The sequence shown here is derived from an EMBL/GenBank/DDBJ whole genome shotgun (WGS) entry which is preliminary data.</text>
</comment>
<evidence type="ECO:0000313" key="3">
    <source>
        <dbReference type="Proteomes" id="UP000651057"/>
    </source>
</evidence>
<dbReference type="InterPro" id="IPR045175">
    <property type="entry name" value="M28_fam"/>
</dbReference>
<sequence>MYHISSLQLKKQTLFFLLFVFPFFINAQDDVEKVKSTVSKSEIEGYIYFLASDELKGRQTGSPENKIAAQYLANMLRSYGVKPIPDTDSYLQPVALKKISAASKTTFKAESISLDEIFIMNKINTSYKGKAVFLNYGLEEDYKNIDVTGKYVICIIGSKDNKAIRTSFSKTREKRQLAKEKGALGIIEVCSVDKPTAAQLEHYLNSESMSLSGSKKKEKDEFTYLWINDKNEEINNLFSTKKEIDVEVVVEGVEESTVYSQNVIGIVEGSDPKLKDEYIIYSAHYDHVGIGKPVENDSIYNGARDNAVGTVTVLSAAENIAKYPTKRSALFILFTGEEKGLLGSKWYVEHPVIPLQKMVYCFNSDNGGYNDTTKATIIGLGRTTAKNDIIEAVKKFGLEAIDDPAPEQGLFDRSDNVNFAAKGIPSPTFSMGFTSFNEEITKYYHQVTDNPDSVDYNYLFKFFQSYVLACRKIADNPKTPFWIEGDKYYEAGTKLYQK</sequence>
<name>A0A937A4X4_9FLAO</name>
<dbReference type="AlphaFoldDB" id="A0A937A4X4"/>
<dbReference type="Proteomes" id="UP000651057">
    <property type="component" value="Unassembled WGS sequence"/>
</dbReference>
<dbReference type="SUPFAM" id="SSF53187">
    <property type="entry name" value="Zn-dependent exopeptidases"/>
    <property type="match status" value="1"/>
</dbReference>
<dbReference type="GO" id="GO:0008235">
    <property type="term" value="F:metalloexopeptidase activity"/>
    <property type="evidence" value="ECO:0007669"/>
    <property type="project" value="InterPro"/>
</dbReference>
<dbReference type="SUPFAM" id="SSF52025">
    <property type="entry name" value="PA domain"/>
    <property type="match status" value="1"/>
</dbReference>
<dbReference type="GO" id="GO:0006508">
    <property type="term" value="P:proteolysis"/>
    <property type="evidence" value="ECO:0007669"/>
    <property type="project" value="InterPro"/>
</dbReference>
<dbReference type="PANTHER" id="PTHR12147">
    <property type="entry name" value="METALLOPEPTIDASE M28 FAMILY MEMBER"/>
    <property type="match status" value="1"/>
</dbReference>
<dbReference type="PANTHER" id="PTHR12147:SF26">
    <property type="entry name" value="PEPTIDASE M28 DOMAIN-CONTAINING PROTEIN"/>
    <property type="match status" value="1"/>
</dbReference>
<gene>
    <name evidence="2" type="ORF">JJQ60_12850</name>
</gene>
<organism evidence="2 3">
    <name type="scientific">Aquimarina mytili</name>
    <dbReference type="NCBI Taxonomy" id="874423"/>
    <lineage>
        <taxon>Bacteria</taxon>
        <taxon>Pseudomonadati</taxon>
        <taxon>Bacteroidota</taxon>
        <taxon>Flavobacteriia</taxon>
        <taxon>Flavobacteriales</taxon>
        <taxon>Flavobacteriaceae</taxon>
        <taxon>Aquimarina</taxon>
    </lineage>
</organism>
<accession>A0A937A4X4</accession>
<dbReference type="Pfam" id="PF04389">
    <property type="entry name" value="Peptidase_M28"/>
    <property type="match status" value="1"/>
</dbReference>
<dbReference type="Gene3D" id="3.50.30.30">
    <property type="match status" value="1"/>
</dbReference>
<proteinExistence type="predicted"/>
<feature type="domain" description="Peptidase M28" evidence="1">
    <location>
        <begin position="262"/>
        <end position="459"/>
    </location>
</feature>
<keyword evidence="3" id="KW-1185">Reference proteome</keyword>
<dbReference type="Gene3D" id="3.40.630.10">
    <property type="entry name" value="Zn peptidases"/>
    <property type="match status" value="1"/>
</dbReference>